<name>A0AAF3F8R1_9BILA</name>
<feature type="transmembrane region" description="Helical" evidence="1">
    <location>
        <begin position="12"/>
        <end position="32"/>
    </location>
</feature>
<protein>
    <submittedName>
        <fullName evidence="3">Uncharacterized protein</fullName>
    </submittedName>
</protein>
<keyword evidence="2" id="KW-1185">Reference proteome</keyword>
<reference evidence="3" key="1">
    <citation type="submission" date="2024-02" db="UniProtKB">
        <authorList>
            <consortium name="WormBaseParasite"/>
        </authorList>
    </citation>
    <scope>IDENTIFICATION</scope>
</reference>
<dbReference type="Proteomes" id="UP000887575">
    <property type="component" value="Unassembled WGS sequence"/>
</dbReference>
<keyword evidence="1" id="KW-0812">Transmembrane</keyword>
<evidence type="ECO:0000256" key="1">
    <source>
        <dbReference type="SAM" id="Phobius"/>
    </source>
</evidence>
<sequence>MTRVGLSTEFLTVLAISVVGHTQTCTVFLFLLRLQFIVPMGHPLKVKPALKYAFFLLLNIAPYLHCMWFLPVVFNHANKQATNDYYRQKYPELLQFIELDNFLASLPEMNSFILNNICSFCGYLWHIDDQFILSLLLLSSHSKPTHWCIFLFFGG</sequence>
<keyword evidence="1" id="KW-1133">Transmembrane helix</keyword>
<evidence type="ECO:0000313" key="2">
    <source>
        <dbReference type="Proteomes" id="UP000887575"/>
    </source>
</evidence>
<feature type="transmembrane region" description="Helical" evidence="1">
    <location>
        <begin position="52"/>
        <end position="74"/>
    </location>
</feature>
<keyword evidence="1" id="KW-0472">Membrane</keyword>
<accession>A0AAF3F8R1</accession>
<dbReference type="AlphaFoldDB" id="A0AAF3F8R1"/>
<dbReference type="WBParaSite" id="MBELARI_LOCUS3290">
    <property type="protein sequence ID" value="MBELARI_LOCUS3290"/>
    <property type="gene ID" value="MBELARI_LOCUS3290"/>
</dbReference>
<organism evidence="2 3">
    <name type="scientific">Mesorhabditis belari</name>
    <dbReference type="NCBI Taxonomy" id="2138241"/>
    <lineage>
        <taxon>Eukaryota</taxon>
        <taxon>Metazoa</taxon>
        <taxon>Ecdysozoa</taxon>
        <taxon>Nematoda</taxon>
        <taxon>Chromadorea</taxon>
        <taxon>Rhabditida</taxon>
        <taxon>Rhabditina</taxon>
        <taxon>Rhabditomorpha</taxon>
        <taxon>Rhabditoidea</taxon>
        <taxon>Rhabditidae</taxon>
        <taxon>Mesorhabditinae</taxon>
        <taxon>Mesorhabditis</taxon>
    </lineage>
</organism>
<proteinExistence type="predicted"/>
<evidence type="ECO:0000313" key="3">
    <source>
        <dbReference type="WBParaSite" id="MBELARI_LOCUS3290"/>
    </source>
</evidence>